<gene>
    <name evidence="1" type="ORF">GCM10010909_24750</name>
</gene>
<evidence type="ECO:0000313" key="1">
    <source>
        <dbReference type="EMBL" id="GLR67794.1"/>
    </source>
</evidence>
<evidence type="ECO:0000313" key="2">
    <source>
        <dbReference type="Proteomes" id="UP001156641"/>
    </source>
</evidence>
<keyword evidence="2" id="KW-1185">Reference proteome</keyword>
<proteinExistence type="predicted"/>
<dbReference type="EMBL" id="BSOS01000067">
    <property type="protein sequence ID" value="GLR67794.1"/>
    <property type="molecule type" value="Genomic_DNA"/>
</dbReference>
<dbReference type="Proteomes" id="UP001156641">
    <property type="component" value="Unassembled WGS sequence"/>
</dbReference>
<name>A0ABQ6A5R4_9PROT</name>
<reference evidence="2" key="1">
    <citation type="journal article" date="2019" name="Int. J. Syst. Evol. Microbiol.">
        <title>The Global Catalogue of Microorganisms (GCM) 10K type strain sequencing project: providing services to taxonomists for standard genome sequencing and annotation.</title>
        <authorList>
            <consortium name="The Broad Institute Genomics Platform"/>
            <consortium name="The Broad Institute Genome Sequencing Center for Infectious Disease"/>
            <person name="Wu L."/>
            <person name="Ma J."/>
        </authorList>
    </citation>
    <scope>NUCLEOTIDE SEQUENCE [LARGE SCALE GENOMIC DNA]</scope>
    <source>
        <strain evidence="2">NBRC 112502</strain>
    </source>
</reference>
<protein>
    <submittedName>
        <fullName evidence="1">Uncharacterized protein</fullName>
    </submittedName>
</protein>
<dbReference type="RefSeq" id="WP_284258547.1">
    <property type="nucleotide sequence ID" value="NZ_BSOS01000067.1"/>
</dbReference>
<organism evidence="1 2">
    <name type="scientific">Acidocella aquatica</name>
    <dbReference type="NCBI Taxonomy" id="1922313"/>
    <lineage>
        <taxon>Bacteria</taxon>
        <taxon>Pseudomonadati</taxon>
        <taxon>Pseudomonadota</taxon>
        <taxon>Alphaproteobacteria</taxon>
        <taxon>Acetobacterales</taxon>
        <taxon>Acidocellaceae</taxon>
        <taxon>Acidocella</taxon>
    </lineage>
</organism>
<sequence>MARLVLLPFMAFLLTYCLAWALARYREVQTIWREQSRQQPRCRPILSRPVIMRGPR</sequence>
<accession>A0ABQ6A5R4</accession>
<comment type="caution">
    <text evidence="1">The sequence shown here is derived from an EMBL/GenBank/DDBJ whole genome shotgun (WGS) entry which is preliminary data.</text>
</comment>